<keyword evidence="1" id="KW-0812">Transmembrane</keyword>
<evidence type="ECO:0008006" key="4">
    <source>
        <dbReference type="Google" id="ProtNLM"/>
    </source>
</evidence>
<keyword evidence="3" id="KW-1185">Reference proteome</keyword>
<reference evidence="2" key="1">
    <citation type="journal article" date="2014" name="Int. J. Syst. Evol. Microbiol.">
        <title>Complete genome sequence of Corynebacterium casei LMG S-19264T (=DSM 44701T), isolated from a smear-ripened cheese.</title>
        <authorList>
            <consortium name="US DOE Joint Genome Institute (JGI-PGF)"/>
            <person name="Walter F."/>
            <person name="Albersmeier A."/>
            <person name="Kalinowski J."/>
            <person name="Ruckert C."/>
        </authorList>
    </citation>
    <scope>NUCLEOTIDE SEQUENCE</scope>
    <source>
        <strain evidence="2">JCM 3276</strain>
    </source>
</reference>
<sequence length="119" mass="13166">MAGVFAAATVVVHFIALGYIGLGGFLAWRWPRTIYVHVFFAAWGVLVNVTSIPCPLTELENHFRRQQGLGDLPGGFNEHYIYGELFPRELLPAVGVLAVVLLVVSYVGVWTRRRGGVRV</sequence>
<gene>
    <name evidence="2" type="ORF">GCM10010171_11250</name>
</gene>
<feature type="transmembrane region" description="Helical" evidence="1">
    <location>
        <begin position="6"/>
        <end position="27"/>
    </location>
</feature>
<proteinExistence type="predicted"/>
<evidence type="ECO:0000256" key="1">
    <source>
        <dbReference type="SAM" id="Phobius"/>
    </source>
</evidence>
<organism evidence="2 3">
    <name type="scientific">Actinokineospora fastidiosa</name>
    <dbReference type="NCBI Taxonomy" id="1816"/>
    <lineage>
        <taxon>Bacteria</taxon>
        <taxon>Bacillati</taxon>
        <taxon>Actinomycetota</taxon>
        <taxon>Actinomycetes</taxon>
        <taxon>Pseudonocardiales</taxon>
        <taxon>Pseudonocardiaceae</taxon>
        <taxon>Actinokineospora</taxon>
    </lineage>
</organism>
<dbReference type="AlphaFoldDB" id="A0A918G6Y1"/>
<dbReference type="Pfam" id="PF10861">
    <property type="entry name" value="DUF2784"/>
    <property type="match status" value="1"/>
</dbReference>
<feature type="transmembrane region" description="Helical" evidence="1">
    <location>
        <begin position="34"/>
        <end position="52"/>
    </location>
</feature>
<dbReference type="RefSeq" id="WP_189209169.1">
    <property type="nucleotide sequence ID" value="NZ_BMRB01000001.1"/>
</dbReference>
<protein>
    <recommendedName>
        <fullName evidence="4">DUF2784 domain-containing protein</fullName>
    </recommendedName>
</protein>
<accession>A0A918G6Y1</accession>
<dbReference type="EMBL" id="BMRB01000001">
    <property type="protein sequence ID" value="GGS20341.1"/>
    <property type="molecule type" value="Genomic_DNA"/>
</dbReference>
<keyword evidence="1" id="KW-0472">Membrane</keyword>
<comment type="caution">
    <text evidence="2">The sequence shown here is derived from an EMBL/GenBank/DDBJ whole genome shotgun (WGS) entry which is preliminary data.</text>
</comment>
<feature type="transmembrane region" description="Helical" evidence="1">
    <location>
        <begin position="90"/>
        <end position="109"/>
    </location>
</feature>
<keyword evidence="1" id="KW-1133">Transmembrane helix</keyword>
<reference evidence="2" key="2">
    <citation type="submission" date="2020-09" db="EMBL/GenBank/DDBJ databases">
        <authorList>
            <person name="Sun Q."/>
            <person name="Ohkuma M."/>
        </authorList>
    </citation>
    <scope>NUCLEOTIDE SEQUENCE</scope>
    <source>
        <strain evidence="2">JCM 3276</strain>
    </source>
</reference>
<name>A0A918G6Y1_9PSEU</name>
<evidence type="ECO:0000313" key="3">
    <source>
        <dbReference type="Proteomes" id="UP000660680"/>
    </source>
</evidence>
<dbReference type="Proteomes" id="UP000660680">
    <property type="component" value="Unassembled WGS sequence"/>
</dbReference>
<dbReference type="InterPro" id="IPR021218">
    <property type="entry name" value="DUF2784"/>
</dbReference>
<evidence type="ECO:0000313" key="2">
    <source>
        <dbReference type="EMBL" id="GGS20341.1"/>
    </source>
</evidence>